<keyword evidence="1" id="KW-0812">Transmembrane</keyword>
<name>A0ABM1A706_APLCA</name>
<accession>A0ABM1A706</accession>
<evidence type="ECO:0000313" key="2">
    <source>
        <dbReference type="Proteomes" id="UP000694888"/>
    </source>
</evidence>
<keyword evidence="1" id="KW-0472">Membrane</keyword>
<proteinExistence type="predicted"/>
<dbReference type="GeneID" id="101858884"/>
<reference evidence="3" key="1">
    <citation type="submission" date="2025-08" db="UniProtKB">
        <authorList>
            <consortium name="RefSeq"/>
        </authorList>
    </citation>
    <scope>IDENTIFICATION</scope>
</reference>
<evidence type="ECO:0000313" key="3">
    <source>
        <dbReference type="RefSeq" id="XP_012942084.1"/>
    </source>
</evidence>
<evidence type="ECO:0000256" key="1">
    <source>
        <dbReference type="SAM" id="Phobius"/>
    </source>
</evidence>
<protein>
    <submittedName>
        <fullName evidence="3">Teneurin-a</fullName>
    </submittedName>
</protein>
<organism evidence="2 3">
    <name type="scientific">Aplysia californica</name>
    <name type="common">California sea hare</name>
    <dbReference type="NCBI Taxonomy" id="6500"/>
    <lineage>
        <taxon>Eukaryota</taxon>
        <taxon>Metazoa</taxon>
        <taxon>Spiralia</taxon>
        <taxon>Lophotrochozoa</taxon>
        <taxon>Mollusca</taxon>
        <taxon>Gastropoda</taxon>
        <taxon>Heterobranchia</taxon>
        <taxon>Euthyneura</taxon>
        <taxon>Tectipleura</taxon>
        <taxon>Aplysiida</taxon>
        <taxon>Aplysioidea</taxon>
        <taxon>Aplysiidae</taxon>
        <taxon>Aplysia</taxon>
    </lineage>
</organism>
<gene>
    <name evidence="3" type="primary">LOC101858884</name>
</gene>
<dbReference type="RefSeq" id="XP_012942084.1">
    <property type="nucleotide sequence ID" value="XM_013086630.1"/>
</dbReference>
<dbReference type="Proteomes" id="UP000694888">
    <property type="component" value="Unplaced"/>
</dbReference>
<sequence length="167" mass="18549">MVQNALGAAYNLDGQVCYQHQHARPAMHRSGSVPSGHSHGGMDVTDHYMSSGHSDTYPYHCPNVGDGPVIVHNNDRQMLAYPPFGVPPSIPPGGSYTPSQDYRYYSKFSSAGSRMKKKLRQRCTWRCTAFILLIMCVALLACTGYFAAKLMFKEEKVEKDCIPAKDK</sequence>
<feature type="transmembrane region" description="Helical" evidence="1">
    <location>
        <begin position="123"/>
        <end position="148"/>
    </location>
</feature>
<keyword evidence="2" id="KW-1185">Reference proteome</keyword>
<keyword evidence="1" id="KW-1133">Transmembrane helix</keyword>
<feature type="non-terminal residue" evidence="3">
    <location>
        <position position="167"/>
    </location>
</feature>